<dbReference type="PANTHER" id="PTHR13063">
    <property type="entry name" value="ENOS INTERACTING PROTEIN"/>
    <property type="match status" value="1"/>
</dbReference>
<comment type="caution">
    <text evidence="11">The sequence shown here is derived from an EMBL/GenBank/DDBJ whole genome shotgun (WGS) entry which is preliminary data.</text>
</comment>
<dbReference type="InterPro" id="IPR031790">
    <property type="entry name" value="Znf-NOSIP"/>
</dbReference>
<gene>
    <name evidence="11" type="ORF">B0T10DRAFT_315803</name>
</gene>
<dbReference type="OrthoDB" id="116827at2759"/>
<evidence type="ECO:0000256" key="5">
    <source>
        <dbReference type="ARBA" id="ARBA00022833"/>
    </source>
</evidence>
<dbReference type="PANTHER" id="PTHR13063:SF10">
    <property type="entry name" value="NITRIC OXIDE SYNTHASE-INTERACTING PROTEIN"/>
    <property type="match status" value="1"/>
</dbReference>
<reference evidence="11 12" key="1">
    <citation type="journal article" date="2021" name="Nat. Commun.">
        <title>Genetic determinants of endophytism in the Arabidopsis root mycobiome.</title>
        <authorList>
            <person name="Mesny F."/>
            <person name="Miyauchi S."/>
            <person name="Thiergart T."/>
            <person name="Pickel B."/>
            <person name="Atanasova L."/>
            <person name="Karlsson M."/>
            <person name="Huettel B."/>
            <person name="Barry K.W."/>
            <person name="Haridas S."/>
            <person name="Chen C."/>
            <person name="Bauer D."/>
            <person name="Andreopoulos W."/>
            <person name="Pangilinan J."/>
            <person name="LaButti K."/>
            <person name="Riley R."/>
            <person name="Lipzen A."/>
            <person name="Clum A."/>
            <person name="Drula E."/>
            <person name="Henrissat B."/>
            <person name="Kohler A."/>
            <person name="Grigoriev I.V."/>
            <person name="Martin F.M."/>
            <person name="Hacquard S."/>
        </authorList>
    </citation>
    <scope>NUCLEOTIDE SEQUENCE [LARGE SCALE GENOMIC DNA]</scope>
    <source>
        <strain evidence="11 12">MPI-CAGE-CH-0241</strain>
    </source>
</reference>
<dbReference type="EMBL" id="JAGPYM010000009">
    <property type="protein sequence ID" value="KAH6890314.1"/>
    <property type="molecule type" value="Genomic_DNA"/>
</dbReference>
<keyword evidence="12" id="KW-1185">Reference proteome</keyword>
<dbReference type="Gene3D" id="3.30.40.10">
    <property type="entry name" value="Zinc/RING finger domain, C3HC4 (zinc finger)"/>
    <property type="match status" value="2"/>
</dbReference>
<evidence type="ECO:0000256" key="1">
    <source>
        <dbReference type="ARBA" id="ARBA00004123"/>
    </source>
</evidence>
<dbReference type="GO" id="GO:0061630">
    <property type="term" value="F:ubiquitin protein ligase activity"/>
    <property type="evidence" value="ECO:0007669"/>
    <property type="project" value="InterPro"/>
</dbReference>
<dbReference type="InterPro" id="IPR027370">
    <property type="entry name" value="Znf-RING_euk"/>
</dbReference>
<dbReference type="InterPro" id="IPR016818">
    <property type="entry name" value="NOSIP"/>
</dbReference>
<dbReference type="GO" id="GO:0008270">
    <property type="term" value="F:zinc ion binding"/>
    <property type="evidence" value="ECO:0007669"/>
    <property type="project" value="UniProtKB-KW"/>
</dbReference>
<feature type="region of interest" description="Disordered" evidence="9">
    <location>
        <begin position="180"/>
        <end position="211"/>
    </location>
</feature>
<dbReference type="PROSITE" id="PS50089">
    <property type="entry name" value="ZF_RING_2"/>
    <property type="match status" value="1"/>
</dbReference>
<dbReference type="PROSITE" id="PS00518">
    <property type="entry name" value="ZF_RING_1"/>
    <property type="match status" value="1"/>
</dbReference>
<dbReference type="GO" id="GO:0005634">
    <property type="term" value="C:nucleus"/>
    <property type="evidence" value="ECO:0007669"/>
    <property type="project" value="UniProtKB-SubCell"/>
</dbReference>
<dbReference type="Pfam" id="PF13445">
    <property type="entry name" value="zf-RING_UBOX"/>
    <property type="match status" value="1"/>
</dbReference>
<evidence type="ECO:0000256" key="8">
    <source>
        <dbReference type="PROSITE-ProRule" id="PRU00175"/>
    </source>
</evidence>
<evidence type="ECO:0000256" key="6">
    <source>
        <dbReference type="ARBA" id="ARBA00023242"/>
    </source>
</evidence>
<dbReference type="PIRSF" id="PIRSF023577">
    <property type="entry name" value="ENOS_interacting"/>
    <property type="match status" value="1"/>
</dbReference>
<evidence type="ECO:0000256" key="9">
    <source>
        <dbReference type="SAM" id="MobiDB-lite"/>
    </source>
</evidence>
<evidence type="ECO:0000256" key="2">
    <source>
        <dbReference type="ARBA" id="ARBA00008126"/>
    </source>
</evidence>
<dbReference type="Pfam" id="PF15906">
    <property type="entry name" value="zf-NOSIP"/>
    <property type="match status" value="1"/>
</dbReference>
<sequence>MSHSKRNTSRAVFTAHERAIARNNWSSTSARLSRDSFLPFGSCGLCLQIARDPVSCRRGDIFCRECALANLLAQKKDIKRAEKARKHAEEEAAKAKASEDLEDQERAVKDFELIQAGLERKTKGASSQSTSTKEESQSQALVVAGNKRKFQLDEDELDRISREDKIKARKAIDDEKAAKPTLPSFWTPSLTPEVNGNKLPPTSKKEKTTPICPASAPDDAHLISMQNLISINFNEEDDSATKGKRRTCPSCLKVLSNALGPIMAKQCGHVLCQSCVKKFLVPSGKKVPAEDEPPLTCYVCDTPLSSKPQKRDVAHGDLVPGLVALRSEGTGFSARGTSTVNKIGVAYQY</sequence>
<keyword evidence="4 8" id="KW-0863">Zinc-finger</keyword>
<feature type="compositionally biased region" description="Polar residues" evidence="9">
    <location>
        <begin position="184"/>
        <end position="194"/>
    </location>
</feature>
<keyword evidence="6 7" id="KW-0539">Nucleus</keyword>
<keyword evidence="5" id="KW-0862">Zinc</keyword>
<feature type="domain" description="RING-type" evidence="10">
    <location>
        <begin position="248"/>
        <end position="301"/>
    </location>
</feature>
<evidence type="ECO:0000259" key="10">
    <source>
        <dbReference type="PROSITE" id="PS50089"/>
    </source>
</evidence>
<accession>A0A9P8W5D7</accession>
<evidence type="ECO:0000313" key="11">
    <source>
        <dbReference type="EMBL" id="KAH6890314.1"/>
    </source>
</evidence>
<proteinExistence type="inferred from homology"/>
<dbReference type="InterPro" id="IPR017907">
    <property type="entry name" value="Znf_RING_CS"/>
</dbReference>
<keyword evidence="3" id="KW-0479">Metal-binding</keyword>
<dbReference type="InterPro" id="IPR001841">
    <property type="entry name" value="Znf_RING"/>
</dbReference>
<protein>
    <recommendedName>
        <fullName evidence="10">RING-type domain-containing protein</fullName>
    </recommendedName>
</protein>
<name>A0A9P8W5D7_9HYPO</name>
<evidence type="ECO:0000256" key="4">
    <source>
        <dbReference type="ARBA" id="ARBA00022771"/>
    </source>
</evidence>
<comment type="subcellular location">
    <subcellularLocation>
        <location evidence="1 7">Nucleus</location>
    </subcellularLocation>
</comment>
<evidence type="ECO:0000256" key="7">
    <source>
        <dbReference type="PIRNR" id="PIRNR023577"/>
    </source>
</evidence>
<organism evidence="11 12">
    <name type="scientific">Thelonectria olida</name>
    <dbReference type="NCBI Taxonomy" id="1576542"/>
    <lineage>
        <taxon>Eukaryota</taxon>
        <taxon>Fungi</taxon>
        <taxon>Dikarya</taxon>
        <taxon>Ascomycota</taxon>
        <taxon>Pezizomycotina</taxon>
        <taxon>Sordariomycetes</taxon>
        <taxon>Hypocreomycetidae</taxon>
        <taxon>Hypocreales</taxon>
        <taxon>Nectriaceae</taxon>
        <taxon>Thelonectria</taxon>
    </lineage>
</organism>
<evidence type="ECO:0000256" key="3">
    <source>
        <dbReference type="ARBA" id="ARBA00022723"/>
    </source>
</evidence>
<evidence type="ECO:0000313" key="12">
    <source>
        <dbReference type="Proteomes" id="UP000777438"/>
    </source>
</evidence>
<dbReference type="InterPro" id="IPR013083">
    <property type="entry name" value="Znf_RING/FYVE/PHD"/>
</dbReference>
<dbReference type="SUPFAM" id="SSF57850">
    <property type="entry name" value="RING/U-box"/>
    <property type="match status" value="2"/>
</dbReference>
<feature type="region of interest" description="Disordered" evidence="9">
    <location>
        <begin position="119"/>
        <end position="141"/>
    </location>
</feature>
<dbReference type="Proteomes" id="UP000777438">
    <property type="component" value="Unassembled WGS sequence"/>
</dbReference>
<comment type="similarity">
    <text evidence="2 7">Belongs to the NOSIP family.</text>
</comment>
<dbReference type="AlphaFoldDB" id="A0A9P8W5D7"/>